<gene>
    <name evidence="6" type="ORF">RFEPED_1166</name>
</gene>
<sequence>MVELLSWQFAFFINAPIALVIIAFGIVWIPESSNPSNEPWDWIGVFQSFFGMAALVQGIKMLAKYGIMNLASGGILLNWYCVTNNIYLTPT</sequence>
<organism evidence="6 7">
    <name type="scientific">Rickettsia felis str. Pedreira</name>
    <dbReference type="NCBI Taxonomy" id="1359196"/>
    <lineage>
        <taxon>Bacteria</taxon>
        <taxon>Pseudomonadati</taxon>
        <taxon>Pseudomonadota</taxon>
        <taxon>Alphaproteobacteria</taxon>
        <taxon>Rickettsiales</taxon>
        <taxon>Rickettsiaceae</taxon>
        <taxon>Rickettsieae</taxon>
        <taxon>Rickettsia</taxon>
        <taxon>spotted fever group</taxon>
    </lineage>
</organism>
<feature type="transmembrane region" description="Helical" evidence="4">
    <location>
        <begin position="9"/>
        <end position="30"/>
    </location>
</feature>
<evidence type="ECO:0000313" key="6">
    <source>
        <dbReference type="EMBL" id="KJV58773.1"/>
    </source>
</evidence>
<proteinExistence type="predicted"/>
<evidence type="ECO:0000256" key="2">
    <source>
        <dbReference type="ARBA" id="ARBA00022989"/>
    </source>
</evidence>
<keyword evidence="3 4" id="KW-0472">Membrane</keyword>
<dbReference type="PROSITE" id="PS50850">
    <property type="entry name" value="MFS"/>
    <property type="match status" value="1"/>
</dbReference>
<keyword evidence="2 4" id="KW-1133">Transmembrane helix</keyword>
<name>A0A0F3MSK7_RICFI</name>
<feature type="transmembrane region" description="Helical" evidence="4">
    <location>
        <begin position="42"/>
        <end position="63"/>
    </location>
</feature>
<evidence type="ECO:0000313" key="7">
    <source>
        <dbReference type="Proteomes" id="UP000033475"/>
    </source>
</evidence>
<dbReference type="Proteomes" id="UP000033475">
    <property type="component" value="Unassembled WGS sequence"/>
</dbReference>
<dbReference type="SUPFAM" id="SSF103473">
    <property type="entry name" value="MFS general substrate transporter"/>
    <property type="match status" value="1"/>
</dbReference>
<keyword evidence="1 4" id="KW-0812">Transmembrane</keyword>
<evidence type="ECO:0000256" key="3">
    <source>
        <dbReference type="ARBA" id="ARBA00023136"/>
    </source>
</evidence>
<dbReference type="PATRIC" id="fig|1359196.3.peg.1129"/>
<dbReference type="GO" id="GO:0022857">
    <property type="term" value="F:transmembrane transporter activity"/>
    <property type="evidence" value="ECO:0007669"/>
    <property type="project" value="InterPro"/>
</dbReference>
<evidence type="ECO:0000256" key="1">
    <source>
        <dbReference type="ARBA" id="ARBA00022692"/>
    </source>
</evidence>
<dbReference type="EMBL" id="LANQ01000001">
    <property type="protein sequence ID" value="KJV58773.1"/>
    <property type="molecule type" value="Genomic_DNA"/>
</dbReference>
<protein>
    <submittedName>
        <fullName evidence="6">Putative membrane protein</fullName>
    </submittedName>
</protein>
<feature type="domain" description="Major facilitator superfamily (MFS) profile" evidence="5">
    <location>
        <begin position="1"/>
        <end position="91"/>
    </location>
</feature>
<dbReference type="InterPro" id="IPR020846">
    <property type="entry name" value="MFS_dom"/>
</dbReference>
<accession>A0A0F3MSK7</accession>
<dbReference type="AlphaFoldDB" id="A0A0F3MSK7"/>
<dbReference type="RefSeq" id="WP_231564270.1">
    <property type="nucleotide sequence ID" value="NZ_LANQ01000001.1"/>
</dbReference>
<comment type="caution">
    <text evidence="6">The sequence shown here is derived from an EMBL/GenBank/DDBJ whole genome shotgun (WGS) entry which is preliminary data.</text>
</comment>
<dbReference type="InterPro" id="IPR036259">
    <property type="entry name" value="MFS_trans_sf"/>
</dbReference>
<evidence type="ECO:0000256" key="4">
    <source>
        <dbReference type="SAM" id="Phobius"/>
    </source>
</evidence>
<reference evidence="6 7" key="1">
    <citation type="submission" date="2015-01" db="EMBL/GenBank/DDBJ databases">
        <title>Genome Sequencing of Rickettsiales.</title>
        <authorList>
            <person name="Daugherty S.C."/>
            <person name="Su Q."/>
            <person name="Abolude K."/>
            <person name="Beier-Sexton M."/>
            <person name="Carlyon J.A."/>
            <person name="Carter R."/>
            <person name="Day N.P."/>
            <person name="Dumler S.J."/>
            <person name="Dyachenko V."/>
            <person name="Godinez A."/>
            <person name="Kurtti T.J."/>
            <person name="Lichay M."/>
            <person name="Mullins K.E."/>
            <person name="Ott S."/>
            <person name="Pappas-Brown V."/>
            <person name="Paris D.H."/>
            <person name="Patel P."/>
            <person name="Richards A.L."/>
            <person name="Sadzewicz L."/>
            <person name="Sears K."/>
            <person name="Seidman D."/>
            <person name="Sengamalay N."/>
            <person name="Stenos J."/>
            <person name="Tallon L.J."/>
            <person name="Vincent G."/>
            <person name="Fraser C.M."/>
            <person name="Munderloh U."/>
            <person name="Dunning-Hotopp J.C."/>
        </authorList>
    </citation>
    <scope>NUCLEOTIDE SEQUENCE [LARGE SCALE GENOMIC DNA]</scope>
    <source>
        <strain evidence="6 7">Pedreira</strain>
    </source>
</reference>
<evidence type="ECO:0000259" key="5">
    <source>
        <dbReference type="PROSITE" id="PS50850"/>
    </source>
</evidence>